<dbReference type="PANTHER" id="PTHR43156:SF2">
    <property type="entry name" value="STAGE II SPORULATION PROTEIN E"/>
    <property type="match status" value="1"/>
</dbReference>
<reference evidence="3 4" key="1">
    <citation type="submission" date="2017-10" db="EMBL/GenBank/DDBJ databases">
        <title>Sequencing the genomes of 1000 actinobacteria strains.</title>
        <authorList>
            <person name="Klenk H.-P."/>
        </authorList>
    </citation>
    <scope>NUCLEOTIDE SEQUENCE [LARGE SCALE GENOMIC DNA]</scope>
    <source>
        <strain evidence="3 4">DSM 18966</strain>
    </source>
</reference>
<keyword evidence="4" id="KW-1185">Reference proteome</keyword>
<dbReference type="InterPro" id="IPR029016">
    <property type="entry name" value="GAF-like_dom_sf"/>
</dbReference>
<dbReference type="InterPro" id="IPR052016">
    <property type="entry name" value="Bact_Sigma-Reg"/>
</dbReference>
<dbReference type="InterPro" id="IPR001932">
    <property type="entry name" value="PPM-type_phosphatase-like_dom"/>
</dbReference>
<dbReference type="SUPFAM" id="SSF55781">
    <property type="entry name" value="GAF domain-like"/>
    <property type="match status" value="2"/>
</dbReference>
<dbReference type="SMART" id="SM00065">
    <property type="entry name" value="GAF"/>
    <property type="match status" value="2"/>
</dbReference>
<evidence type="ECO:0000313" key="3">
    <source>
        <dbReference type="EMBL" id="PFG34538.1"/>
    </source>
</evidence>
<organism evidence="3 4">
    <name type="scientific">Sanguibacter antarcticus</name>
    <dbReference type="NCBI Taxonomy" id="372484"/>
    <lineage>
        <taxon>Bacteria</taxon>
        <taxon>Bacillati</taxon>
        <taxon>Actinomycetota</taxon>
        <taxon>Actinomycetes</taxon>
        <taxon>Micrococcales</taxon>
        <taxon>Sanguibacteraceae</taxon>
        <taxon>Sanguibacter</taxon>
    </lineage>
</organism>
<dbReference type="AlphaFoldDB" id="A0A2A9E6F0"/>
<evidence type="ECO:0000256" key="1">
    <source>
        <dbReference type="ARBA" id="ARBA00022801"/>
    </source>
</evidence>
<dbReference type="PROSITE" id="PS51746">
    <property type="entry name" value="PPM_2"/>
    <property type="match status" value="1"/>
</dbReference>
<dbReference type="GO" id="GO:0016791">
    <property type="term" value="F:phosphatase activity"/>
    <property type="evidence" value="ECO:0007669"/>
    <property type="project" value="TreeGrafter"/>
</dbReference>
<name>A0A2A9E6F0_9MICO</name>
<dbReference type="Pfam" id="PF01590">
    <property type="entry name" value="GAF"/>
    <property type="match status" value="1"/>
</dbReference>
<dbReference type="SUPFAM" id="SSF81606">
    <property type="entry name" value="PP2C-like"/>
    <property type="match status" value="1"/>
</dbReference>
<evidence type="ECO:0000313" key="4">
    <source>
        <dbReference type="Proteomes" id="UP000225548"/>
    </source>
</evidence>
<dbReference type="Proteomes" id="UP000225548">
    <property type="component" value="Unassembled WGS sequence"/>
</dbReference>
<proteinExistence type="predicted"/>
<dbReference type="Gene3D" id="3.60.40.10">
    <property type="entry name" value="PPM-type phosphatase domain"/>
    <property type="match status" value="1"/>
</dbReference>
<dbReference type="Pfam" id="PF13185">
    <property type="entry name" value="GAF_2"/>
    <property type="match status" value="1"/>
</dbReference>
<keyword evidence="1" id="KW-0378">Hydrolase</keyword>
<dbReference type="InterPro" id="IPR003018">
    <property type="entry name" value="GAF"/>
</dbReference>
<dbReference type="EMBL" id="PDJG01000001">
    <property type="protein sequence ID" value="PFG34538.1"/>
    <property type="molecule type" value="Genomic_DNA"/>
</dbReference>
<dbReference type="PANTHER" id="PTHR43156">
    <property type="entry name" value="STAGE II SPORULATION PROTEIN E-RELATED"/>
    <property type="match status" value="1"/>
</dbReference>
<dbReference type="Pfam" id="PF07228">
    <property type="entry name" value="SpoIIE"/>
    <property type="match status" value="1"/>
</dbReference>
<accession>A0A2A9E6F0</accession>
<gene>
    <name evidence="3" type="ORF">ATL42_2452</name>
</gene>
<evidence type="ECO:0000259" key="2">
    <source>
        <dbReference type="PROSITE" id="PS51746"/>
    </source>
</evidence>
<feature type="domain" description="PPM-type phosphatase" evidence="2">
    <location>
        <begin position="360"/>
        <end position="572"/>
    </location>
</feature>
<dbReference type="InterPro" id="IPR036457">
    <property type="entry name" value="PPM-type-like_dom_sf"/>
</dbReference>
<dbReference type="Gene3D" id="3.30.450.40">
    <property type="match status" value="2"/>
</dbReference>
<sequence length="593" mass="63103">MNRALPWIITLVPSTSPSSPRPGASASGAQLLDEETRERYARLARAQLGATAAVVSLTLDGAVHLGGSVASLVVARDAPVVSRDLQHDPALRDLLSGPDAEVGALVALPLRSIGTVPIGALCVVDAGPRDWSDSDLELCADLADVCSSELRLRGEHARSREIQRLTTQTNRQSRLLLLLSDAFADAITIDDVATTAGRVATTGLGARYAGLALLDEDGMSLTYTSLDGFYDEIDENWRTAYIGDDRPLSLVALTRKPMMFTDSAEMVRKFPMTASVSHNVTGARGMLPLISSGKLLGVLTLVWDMPRVFDEQSRAIKTALAGYTAQALDRAQMLAARQGVARTLQAAMLSPLPTIQGVTFASIYEPAARTEEVGGDWYDAIELPDGSIAVMIGDVTGHDVAAAAVMGQLRSMLRAFAWEHNEPPSAILSILDKTNRGIKLDATGTAIVARLSHEGDGLRMRWSSAGHPPPVVARADGTVEILQGRNGLMLGVEPSITRHDHEVLLGPGDVLVLYTDGLVERRDEMFLDGLRRLVTTLESSGTVAFAELPSVLVRDLVGDALADDIAVLLVRVDAQPAVPAPGAPTDLGEVAFR</sequence>
<protein>
    <submittedName>
        <fullName evidence="3">GAF domain-containing protein</fullName>
    </submittedName>
</protein>
<comment type="caution">
    <text evidence="3">The sequence shown here is derived from an EMBL/GenBank/DDBJ whole genome shotgun (WGS) entry which is preliminary data.</text>
</comment>
<dbReference type="SMART" id="SM00331">
    <property type="entry name" value="PP2C_SIG"/>
    <property type="match status" value="1"/>
</dbReference>